<dbReference type="AlphaFoldDB" id="A0A1H9TCN6"/>
<dbReference type="Proteomes" id="UP000199019">
    <property type="component" value="Unassembled WGS sequence"/>
</dbReference>
<feature type="transmembrane region" description="Helical" evidence="1">
    <location>
        <begin position="204"/>
        <end position="222"/>
    </location>
</feature>
<reference evidence="4" key="1">
    <citation type="submission" date="2016-10" db="EMBL/GenBank/DDBJ databases">
        <authorList>
            <person name="Varghese N."/>
            <person name="Submissions S."/>
        </authorList>
    </citation>
    <scope>NUCLEOTIDE SEQUENCE [LARGE SCALE GENOMIC DNA]</scope>
    <source>
        <strain evidence="4">CGMCC 1.6963</strain>
    </source>
</reference>
<dbReference type="PIRSF" id="PIRSF015921">
    <property type="entry name" value="FA_sphinglp_des"/>
    <property type="match status" value="1"/>
</dbReference>
<gene>
    <name evidence="3" type="ORF">SAMN05216199_1545</name>
</gene>
<evidence type="ECO:0000313" key="4">
    <source>
        <dbReference type="Proteomes" id="UP000199019"/>
    </source>
</evidence>
<feature type="transmembrane region" description="Helical" evidence="1">
    <location>
        <begin position="43"/>
        <end position="65"/>
    </location>
</feature>
<dbReference type="InterPro" id="IPR012171">
    <property type="entry name" value="Fatty_acid_desaturase"/>
</dbReference>
<sequence>MPADTDAGAPVRRTARLRPASIYAGLSRTVQEQGLLRRCYRYYWTRMVAAVTAFALVWVAVVVLGDSWWQLAPAAVLAVVSAQLGFLGHDLAHRQVFVSAAWNAWTARVISGLFTGLSYSWWMGKHNKHHSAPNQEGKDPDIAPGPLAFTPAVAAPRTGIAALFTRYQGWAFFPLLTLEGLNLHATSVRSLLQNKAHQHRWVELTFITVRLGGGFALLLMVLPVGKVAAFLGLQLALFGVLLGGSFAPNHKGMPLVPATAKVDFLRRQVLMSRNIRGGAVTDFMMGGLNYQIEHHLFPSMPRPNLRRAQPLVRAYCASQGVAYTETSLGRSYLIVVRYLNAVGLADREPFSCPLVQQYRN</sequence>
<feature type="transmembrane region" description="Helical" evidence="1">
    <location>
        <begin position="71"/>
        <end position="88"/>
    </location>
</feature>
<dbReference type="STRING" id="587636.SAMN05216199_1545"/>
<proteinExistence type="predicted"/>
<name>A0A1H9TCN6_9MICO</name>
<accession>A0A1H9TCN6</accession>
<keyword evidence="1" id="KW-0472">Membrane</keyword>
<organism evidence="3 4">
    <name type="scientific">Pedococcus cremeus</name>
    <dbReference type="NCBI Taxonomy" id="587636"/>
    <lineage>
        <taxon>Bacteria</taxon>
        <taxon>Bacillati</taxon>
        <taxon>Actinomycetota</taxon>
        <taxon>Actinomycetes</taxon>
        <taxon>Micrococcales</taxon>
        <taxon>Intrasporangiaceae</taxon>
        <taxon>Pedococcus</taxon>
    </lineage>
</organism>
<dbReference type="PANTHER" id="PTHR19353">
    <property type="entry name" value="FATTY ACID DESATURASE 2"/>
    <property type="match status" value="1"/>
</dbReference>
<evidence type="ECO:0000256" key="1">
    <source>
        <dbReference type="SAM" id="Phobius"/>
    </source>
</evidence>
<feature type="transmembrane region" description="Helical" evidence="1">
    <location>
        <begin position="171"/>
        <end position="192"/>
    </location>
</feature>
<feature type="domain" description="Fatty acid desaturase" evidence="2">
    <location>
        <begin position="67"/>
        <end position="326"/>
    </location>
</feature>
<dbReference type="RefSeq" id="WP_091756885.1">
    <property type="nucleotide sequence ID" value="NZ_FOHB01000002.1"/>
</dbReference>
<feature type="transmembrane region" description="Helical" evidence="1">
    <location>
        <begin position="100"/>
        <end position="122"/>
    </location>
</feature>
<dbReference type="Pfam" id="PF00487">
    <property type="entry name" value="FA_desaturase"/>
    <property type="match status" value="1"/>
</dbReference>
<dbReference type="GO" id="GO:0008610">
    <property type="term" value="P:lipid biosynthetic process"/>
    <property type="evidence" value="ECO:0007669"/>
    <property type="project" value="UniProtKB-ARBA"/>
</dbReference>
<dbReference type="EMBL" id="FOHB01000002">
    <property type="protein sequence ID" value="SER94931.1"/>
    <property type="molecule type" value="Genomic_DNA"/>
</dbReference>
<dbReference type="PANTHER" id="PTHR19353:SF19">
    <property type="entry name" value="DELTA(5) FATTY ACID DESATURASE C-RELATED"/>
    <property type="match status" value="1"/>
</dbReference>
<dbReference type="GO" id="GO:0016717">
    <property type="term" value="F:oxidoreductase activity, acting on paired donors, with oxidation of a pair of donors resulting in the reduction of molecular oxygen to two molecules of water"/>
    <property type="evidence" value="ECO:0007669"/>
    <property type="project" value="TreeGrafter"/>
</dbReference>
<evidence type="ECO:0000313" key="3">
    <source>
        <dbReference type="EMBL" id="SER94931.1"/>
    </source>
</evidence>
<evidence type="ECO:0000259" key="2">
    <source>
        <dbReference type="Pfam" id="PF00487"/>
    </source>
</evidence>
<dbReference type="GO" id="GO:0016020">
    <property type="term" value="C:membrane"/>
    <property type="evidence" value="ECO:0007669"/>
    <property type="project" value="TreeGrafter"/>
</dbReference>
<dbReference type="InterPro" id="IPR005804">
    <property type="entry name" value="FA_desaturase_dom"/>
</dbReference>
<keyword evidence="1" id="KW-1133">Transmembrane helix</keyword>
<keyword evidence="1" id="KW-0812">Transmembrane</keyword>
<keyword evidence="4" id="KW-1185">Reference proteome</keyword>
<dbReference type="CDD" id="cd03506">
    <property type="entry name" value="Delta6-FADS-like"/>
    <property type="match status" value="1"/>
</dbReference>
<protein>
    <submittedName>
        <fullName evidence="3">Fatty acid desaturase</fullName>
    </submittedName>
</protein>
<dbReference type="OrthoDB" id="104711at2"/>